<dbReference type="EMBL" id="PZZZ01000004">
    <property type="protein sequence ID" value="PTM95336.1"/>
    <property type="molecule type" value="Genomic_DNA"/>
</dbReference>
<comment type="caution">
    <text evidence="3">The sequence shown here is derived from an EMBL/GenBank/DDBJ whole genome shotgun (WGS) entry which is preliminary data.</text>
</comment>
<proteinExistence type="predicted"/>
<feature type="domain" description="Hedgehog/Intein (Hint)" evidence="2">
    <location>
        <begin position="73"/>
        <end position="207"/>
    </location>
</feature>
<dbReference type="RefSeq" id="WP_108003043.1">
    <property type="nucleotide sequence ID" value="NZ_JBHEEX010000007.1"/>
</dbReference>
<dbReference type="InterPro" id="IPR006311">
    <property type="entry name" value="TAT_signal"/>
</dbReference>
<gene>
    <name evidence="3" type="ORF">C7449_104415</name>
</gene>
<keyword evidence="1" id="KW-0812">Transmembrane</keyword>
<dbReference type="OrthoDB" id="6305173at2"/>
<keyword evidence="1" id="KW-1133">Transmembrane helix</keyword>
<keyword evidence="4" id="KW-1185">Reference proteome</keyword>
<evidence type="ECO:0000259" key="2">
    <source>
        <dbReference type="Pfam" id="PF13403"/>
    </source>
</evidence>
<evidence type="ECO:0000256" key="1">
    <source>
        <dbReference type="SAM" id="Phobius"/>
    </source>
</evidence>
<sequence length="283" mass="30476">MSSHEKHPSNLNRARRHFLGLAAATGARIAGLGVIASSILPSSMAHAWGRNWGRNPGGTGGGTGGGKDPQGACFLAGTSILTSKGEVPIEDIRAGDLVRTVDGGTRLVRWVGRRAYTLTGPTWHPNIAPIRVARHSVDGQTPHRDLYISGGHALYLDGALIEARYLVNDRSIAPTAPDADTIEYFNILLDTHDVIFAEGLPVETFRMVNGNHELFSNFAELEQLLPSASRVAMASFAPRLNCYGGRDHLKALLDIAAHPFRSPRDPIADARERLAARALEASR</sequence>
<name>A0A2T5B8N0_MYCDI</name>
<feature type="transmembrane region" description="Helical" evidence="1">
    <location>
        <begin position="21"/>
        <end position="40"/>
    </location>
</feature>
<dbReference type="Pfam" id="PF13403">
    <property type="entry name" value="Hint_2"/>
    <property type="match status" value="1"/>
</dbReference>
<reference evidence="3 4" key="1">
    <citation type="submission" date="2018-04" db="EMBL/GenBank/DDBJ databases">
        <title>Genomic Encyclopedia of Type Strains, Phase IV (KMG-IV): sequencing the most valuable type-strain genomes for metagenomic binning, comparative biology and taxonomic classification.</title>
        <authorList>
            <person name="Goeker M."/>
        </authorList>
    </citation>
    <scope>NUCLEOTIDE SEQUENCE [LARGE SCALE GENOMIC DNA]</scope>
    <source>
        <strain evidence="3 4">DSM 7138</strain>
    </source>
</reference>
<dbReference type="AlphaFoldDB" id="A0A2T5B8N0"/>
<dbReference type="Proteomes" id="UP000241247">
    <property type="component" value="Unassembled WGS sequence"/>
</dbReference>
<dbReference type="InterPro" id="IPR028992">
    <property type="entry name" value="Hedgehog/Intein_dom"/>
</dbReference>
<dbReference type="PROSITE" id="PS51318">
    <property type="entry name" value="TAT"/>
    <property type="match status" value="1"/>
</dbReference>
<dbReference type="InterPro" id="IPR036844">
    <property type="entry name" value="Hint_dom_sf"/>
</dbReference>
<dbReference type="Gene3D" id="2.170.16.10">
    <property type="entry name" value="Hedgehog/Intein (Hint) domain"/>
    <property type="match status" value="1"/>
</dbReference>
<keyword evidence="1" id="KW-0472">Membrane</keyword>
<accession>A0A2T5B8N0</accession>
<evidence type="ECO:0000313" key="4">
    <source>
        <dbReference type="Proteomes" id="UP000241247"/>
    </source>
</evidence>
<evidence type="ECO:0000313" key="3">
    <source>
        <dbReference type="EMBL" id="PTM95336.1"/>
    </source>
</evidence>
<dbReference type="SUPFAM" id="SSF51294">
    <property type="entry name" value="Hedgehog/intein (Hint) domain"/>
    <property type="match status" value="1"/>
</dbReference>
<organism evidence="3 4">
    <name type="scientific">Mycoplana dimorpha</name>
    <dbReference type="NCBI Taxonomy" id="28320"/>
    <lineage>
        <taxon>Bacteria</taxon>
        <taxon>Pseudomonadati</taxon>
        <taxon>Pseudomonadota</taxon>
        <taxon>Alphaproteobacteria</taxon>
        <taxon>Hyphomicrobiales</taxon>
        <taxon>Rhizobiaceae</taxon>
        <taxon>Mycoplana</taxon>
    </lineage>
</organism>
<protein>
    <submittedName>
        <fullName evidence="3">Hint domain-containing protein</fullName>
    </submittedName>
</protein>